<reference evidence="1 2" key="1">
    <citation type="submission" date="2019-03" db="EMBL/GenBank/DDBJ databases">
        <title>Nematode-trapping fungi genome.</title>
        <authorList>
            <person name="Vidal-Diez De Ulzurrun G."/>
        </authorList>
    </citation>
    <scope>NUCLEOTIDE SEQUENCE [LARGE SCALE GENOMIC DNA]</scope>
    <source>
        <strain evidence="1 2">TWF154</strain>
    </source>
</reference>
<organism evidence="1 2">
    <name type="scientific">Orbilia oligospora</name>
    <name type="common">Nematode-trapping fungus</name>
    <name type="synonym">Arthrobotrys oligospora</name>
    <dbReference type="NCBI Taxonomy" id="2813651"/>
    <lineage>
        <taxon>Eukaryota</taxon>
        <taxon>Fungi</taxon>
        <taxon>Dikarya</taxon>
        <taxon>Ascomycota</taxon>
        <taxon>Pezizomycotina</taxon>
        <taxon>Orbiliomycetes</taxon>
        <taxon>Orbiliales</taxon>
        <taxon>Orbiliaceae</taxon>
        <taxon>Orbilia</taxon>
    </lineage>
</organism>
<name>A0A8H2HN79_ORBOL</name>
<gene>
    <name evidence="1" type="ORF">EYR41_011545</name>
</gene>
<sequence>MYFPSRRSNRFLISSLNRGRKGLSIPSSNEKSGRTPSFLPFLETVAHRKEKEKTGYSGELSKRLRRGLILSIIKLRRIWYSSGMGVMKIPHSEFCGEKAKGGRR</sequence>
<evidence type="ECO:0000313" key="1">
    <source>
        <dbReference type="EMBL" id="TGJ63647.1"/>
    </source>
</evidence>
<evidence type="ECO:0000313" key="2">
    <source>
        <dbReference type="Proteomes" id="UP000297595"/>
    </source>
</evidence>
<comment type="caution">
    <text evidence="1">The sequence shown here is derived from an EMBL/GenBank/DDBJ whole genome shotgun (WGS) entry which is preliminary data.</text>
</comment>
<dbReference type="AlphaFoldDB" id="A0A8H2HN79"/>
<accession>A0A8H2HN79</accession>
<protein>
    <submittedName>
        <fullName evidence="1">Uncharacterized protein</fullName>
    </submittedName>
</protein>
<dbReference type="Proteomes" id="UP000297595">
    <property type="component" value="Unassembled WGS sequence"/>
</dbReference>
<proteinExistence type="predicted"/>
<dbReference type="EMBL" id="SOZJ01000008">
    <property type="protein sequence ID" value="TGJ63647.1"/>
    <property type="molecule type" value="Genomic_DNA"/>
</dbReference>